<keyword evidence="2" id="KW-1185">Reference proteome</keyword>
<organism evidence="1 2">
    <name type="scientific">Pacificimonas flava</name>
    <dbReference type="NCBI Taxonomy" id="1234595"/>
    <lineage>
        <taxon>Bacteria</taxon>
        <taxon>Pseudomonadati</taxon>
        <taxon>Pseudomonadota</taxon>
        <taxon>Alphaproteobacteria</taxon>
        <taxon>Sphingomonadales</taxon>
        <taxon>Sphingosinicellaceae</taxon>
        <taxon>Pacificimonas</taxon>
    </lineage>
</organism>
<protein>
    <submittedName>
        <fullName evidence="1">Uncharacterized protein</fullName>
    </submittedName>
</protein>
<evidence type="ECO:0000313" key="2">
    <source>
        <dbReference type="Proteomes" id="UP000198462"/>
    </source>
</evidence>
<sequence>MAASLAALSSTPDIRTLPCWQHRLVTAFRCGVMASRGRRDAADRIKLLLGSREDQNAIRAFRALVDQLGQAWPEPFTVNPPCQPLLSYDEMLMLDLASAGASGDSDTFDFLLREMVSPMQRRSLWAAIRRLIRTMSL</sequence>
<name>A0A219B8V8_9SPHN</name>
<dbReference type="AlphaFoldDB" id="A0A219B8V8"/>
<accession>A0A219B8V8</accession>
<dbReference type="Proteomes" id="UP000198462">
    <property type="component" value="Unassembled WGS sequence"/>
</dbReference>
<reference evidence="2" key="1">
    <citation type="submission" date="2017-05" db="EMBL/GenBank/DDBJ databases">
        <authorList>
            <person name="Lin X."/>
        </authorList>
    </citation>
    <scope>NUCLEOTIDE SEQUENCE [LARGE SCALE GENOMIC DNA]</scope>
    <source>
        <strain evidence="2">JLT2012</strain>
    </source>
</reference>
<comment type="caution">
    <text evidence="1">The sequence shown here is derived from an EMBL/GenBank/DDBJ whole genome shotgun (WGS) entry which is preliminary data.</text>
</comment>
<gene>
    <name evidence="1" type="ORF">B5C34_12520</name>
</gene>
<dbReference type="OrthoDB" id="7410293at2"/>
<proteinExistence type="predicted"/>
<dbReference type="RefSeq" id="WP_088712898.1">
    <property type="nucleotide sequence ID" value="NZ_NFZT01000001.1"/>
</dbReference>
<evidence type="ECO:0000313" key="1">
    <source>
        <dbReference type="EMBL" id="OWV34198.1"/>
    </source>
</evidence>
<dbReference type="EMBL" id="NFZT01000001">
    <property type="protein sequence ID" value="OWV34198.1"/>
    <property type="molecule type" value="Genomic_DNA"/>
</dbReference>